<dbReference type="Proteomes" id="UP000675880">
    <property type="component" value="Unassembled WGS sequence"/>
</dbReference>
<evidence type="ECO:0000313" key="4">
    <source>
        <dbReference type="EMBL" id="CAE6749326.1"/>
    </source>
</evidence>
<dbReference type="SUPFAM" id="SSF52172">
    <property type="entry name" value="CheY-like"/>
    <property type="match status" value="1"/>
</dbReference>
<keyword evidence="1 2" id="KW-0597">Phosphoprotein</keyword>
<reference evidence="4 5" key="1">
    <citation type="submission" date="2021-02" db="EMBL/GenBank/DDBJ databases">
        <authorList>
            <person name="Han P."/>
        </authorList>
    </citation>
    <scope>NUCLEOTIDE SEQUENCE [LARGE SCALE GENOMIC DNA]</scope>
    <source>
        <strain evidence="4">Candidatus Nitrospira sp. ZN2</strain>
    </source>
</reference>
<dbReference type="InterPro" id="IPR001789">
    <property type="entry name" value="Sig_transdc_resp-reg_receiver"/>
</dbReference>
<dbReference type="InterPro" id="IPR050595">
    <property type="entry name" value="Bact_response_regulator"/>
</dbReference>
<evidence type="ECO:0000313" key="5">
    <source>
        <dbReference type="Proteomes" id="UP000675880"/>
    </source>
</evidence>
<dbReference type="PANTHER" id="PTHR44591">
    <property type="entry name" value="STRESS RESPONSE REGULATOR PROTEIN 1"/>
    <property type="match status" value="1"/>
</dbReference>
<gene>
    <name evidence="4" type="ORF">NSPZN2_30092</name>
</gene>
<accession>A0ABN7LGI6</accession>
<proteinExistence type="predicted"/>
<comment type="caution">
    <text evidence="4">The sequence shown here is derived from an EMBL/GenBank/DDBJ whole genome shotgun (WGS) entry which is preliminary data.</text>
</comment>
<dbReference type="Gene3D" id="3.40.50.2300">
    <property type="match status" value="1"/>
</dbReference>
<dbReference type="PANTHER" id="PTHR44591:SF3">
    <property type="entry name" value="RESPONSE REGULATORY DOMAIN-CONTAINING PROTEIN"/>
    <property type="match status" value="1"/>
</dbReference>
<dbReference type="SMART" id="SM00448">
    <property type="entry name" value="REC"/>
    <property type="match status" value="1"/>
</dbReference>
<feature type="modified residue" description="4-aspartylphosphate" evidence="2">
    <location>
        <position position="56"/>
    </location>
</feature>
<sequence>MEGYGKRVLVADGEVSVRRLVTLVLEQAGYIVHEAADGFEALGEMKKRRFDVVVADYRMPRLDGEQFLILSRLMWPQTPTILLSAELHNVPSRLSLYGPCTFLAKPFDSQRLLGVVRGALELTCGCPDQDVVPLNSAGGSVSLSPS</sequence>
<dbReference type="InterPro" id="IPR011006">
    <property type="entry name" value="CheY-like_superfamily"/>
</dbReference>
<keyword evidence="5" id="KW-1185">Reference proteome</keyword>
<dbReference type="EMBL" id="CAJNBJ010000016">
    <property type="protein sequence ID" value="CAE6749326.1"/>
    <property type="molecule type" value="Genomic_DNA"/>
</dbReference>
<evidence type="ECO:0000256" key="1">
    <source>
        <dbReference type="ARBA" id="ARBA00022553"/>
    </source>
</evidence>
<dbReference type="PROSITE" id="PS50110">
    <property type="entry name" value="RESPONSE_REGULATORY"/>
    <property type="match status" value="1"/>
</dbReference>
<evidence type="ECO:0000256" key="2">
    <source>
        <dbReference type="PROSITE-ProRule" id="PRU00169"/>
    </source>
</evidence>
<dbReference type="RefSeq" id="WP_213042301.1">
    <property type="nucleotide sequence ID" value="NZ_CAJNBJ010000016.1"/>
</dbReference>
<evidence type="ECO:0000259" key="3">
    <source>
        <dbReference type="PROSITE" id="PS50110"/>
    </source>
</evidence>
<feature type="domain" description="Response regulatory" evidence="3">
    <location>
        <begin position="7"/>
        <end position="120"/>
    </location>
</feature>
<organism evidence="4 5">
    <name type="scientific">Nitrospira defluvii</name>
    <dbReference type="NCBI Taxonomy" id="330214"/>
    <lineage>
        <taxon>Bacteria</taxon>
        <taxon>Pseudomonadati</taxon>
        <taxon>Nitrospirota</taxon>
        <taxon>Nitrospiria</taxon>
        <taxon>Nitrospirales</taxon>
        <taxon>Nitrospiraceae</taxon>
        <taxon>Nitrospira</taxon>
    </lineage>
</organism>
<dbReference type="Pfam" id="PF00072">
    <property type="entry name" value="Response_reg"/>
    <property type="match status" value="1"/>
</dbReference>
<name>A0ABN7LGI6_9BACT</name>
<protein>
    <submittedName>
        <fullName evidence="4">Response regulator, CheY-like</fullName>
    </submittedName>
</protein>